<dbReference type="Proteomes" id="UP000253318">
    <property type="component" value="Unassembled WGS sequence"/>
</dbReference>
<gene>
    <name evidence="1" type="ORF">DEF24_02810</name>
</gene>
<evidence type="ECO:0000313" key="1">
    <source>
        <dbReference type="EMBL" id="RCV61983.1"/>
    </source>
</evidence>
<protein>
    <submittedName>
        <fullName evidence="1">Uncharacterized protein</fullName>
    </submittedName>
</protein>
<organism evidence="1 2">
    <name type="scientific">Marinitenerispora sediminis</name>
    <dbReference type="NCBI Taxonomy" id="1931232"/>
    <lineage>
        <taxon>Bacteria</taxon>
        <taxon>Bacillati</taxon>
        <taxon>Actinomycetota</taxon>
        <taxon>Actinomycetes</taxon>
        <taxon>Streptosporangiales</taxon>
        <taxon>Nocardiopsidaceae</taxon>
        <taxon>Marinitenerispora</taxon>
    </lineage>
</organism>
<reference evidence="1 2" key="1">
    <citation type="submission" date="2018-04" db="EMBL/GenBank/DDBJ databases">
        <title>Novel actinobacteria from marine sediment.</title>
        <authorList>
            <person name="Ng Z.Y."/>
            <person name="Tan G.Y.A."/>
        </authorList>
    </citation>
    <scope>NUCLEOTIDE SEQUENCE [LARGE SCALE GENOMIC DNA]</scope>
    <source>
        <strain evidence="1 2">TPS81</strain>
    </source>
</reference>
<name>A0A368TAJ3_9ACTN</name>
<comment type="caution">
    <text evidence="1">The sequence shown here is derived from an EMBL/GenBank/DDBJ whole genome shotgun (WGS) entry which is preliminary data.</text>
</comment>
<accession>A0A368TAJ3</accession>
<evidence type="ECO:0000313" key="2">
    <source>
        <dbReference type="Proteomes" id="UP000253318"/>
    </source>
</evidence>
<dbReference type="EMBL" id="QEIN01000012">
    <property type="protein sequence ID" value="RCV61983.1"/>
    <property type="molecule type" value="Genomic_DNA"/>
</dbReference>
<keyword evidence="2" id="KW-1185">Reference proteome</keyword>
<dbReference type="RefSeq" id="WP_114396096.1">
    <property type="nucleotide sequence ID" value="NZ_QEIM01000003.1"/>
</dbReference>
<dbReference type="OrthoDB" id="4197985at2"/>
<dbReference type="AlphaFoldDB" id="A0A368TAJ3"/>
<sequence>MVETDLEPVEAVQTTVRRLAANTRGIPLPVSWIVTWRAGVYRAQSPTRCGSWEEAVAEVSRSIARDVARRHAIVLEYGVQANVPTVSLFGDGNGILYQRIGADGRWLEQTCFLISRRYSVQCYLPYSV</sequence>
<proteinExistence type="predicted"/>